<reference evidence="2" key="1">
    <citation type="submission" date="2025-08" db="UniProtKB">
        <authorList>
            <consortium name="RefSeq"/>
        </authorList>
    </citation>
    <scope>IDENTIFICATION</scope>
</reference>
<evidence type="ECO:0000313" key="1">
    <source>
        <dbReference type="Proteomes" id="UP001165740"/>
    </source>
</evidence>
<sequence length="223" mass="23027">MIQLHSSLFSQTFGLHFKQIQNYITSSDFHQTKMTVIIAGAAGSIATTGLLSGSLVGATVGLGIGLGFQITGTAGTAAGIAGAVAASASGGSILGIAMGKELNSVLVSGAMAMASSYVASAQHIIHSGPVGWLVLGADVNSSPTATCTFDCWKPVVHDHSVEPSAGKLLRDVVMDPRIKQVTMVPTLKSSCPQIFITNVWNEKFRVDYVSLSDKLTAAHAVPI</sequence>
<organism evidence="1 2">
    <name type="scientific">Biomphalaria glabrata</name>
    <name type="common">Bloodfluke planorb</name>
    <name type="synonym">Freshwater snail</name>
    <dbReference type="NCBI Taxonomy" id="6526"/>
    <lineage>
        <taxon>Eukaryota</taxon>
        <taxon>Metazoa</taxon>
        <taxon>Spiralia</taxon>
        <taxon>Lophotrochozoa</taxon>
        <taxon>Mollusca</taxon>
        <taxon>Gastropoda</taxon>
        <taxon>Heterobranchia</taxon>
        <taxon>Euthyneura</taxon>
        <taxon>Panpulmonata</taxon>
        <taxon>Hygrophila</taxon>
        <taxon>Lymnaeoidea</taxon>
        <taxon>Planorbidae</taxon>
        <taxon>Biomphalaria</taxon>
    </lineage>
</organism>
<dbReference type="AlphaFoldDB" id="A0A9W2ZTQ8"/>
<gene>
    <name evidence="2" type="primary">LOC106061500</name>
</gene>
<keyword evidence="1" id="KW-1185">Reference proteome</keyword>
<accession>A0A9W2ZTQ8</accession>
<name>A0A9W2ZTQ8_BIOGL</name>
<dbReference type="RefSeq" id="XP_055878381.1">
    <property type="nucleotide sequence ID" value="XM_056022406.1"/>
</dbReference>
<evidence type="ECO:0000313" key="2">
    <source>
        <dbReference type="RefSeq" id="XP_055878381.1"/>
    </source>
</evidence>
<dbReference type="GeneID" id="106061500"/>
<dbReference type="OrthoDB" id="3553439at2759"/>
<proteinExistence type="predicted"/>
<dbReference type="Proteomes" id="UP001165740">
    <property type="component" value="Chromosome 3"/>
</dbReference>
<protein>
    <submittedName>
        <fullName evidence="2">Uncharacterized protein LOC106061500 isoform X1</fullName>
    </submittedName>
</protein>